<dbReference type="Pfam" id="PF00196">
    <property type="entry name" value="GerE"/>
    <property type="match status" value="1"/>
</dbReference>
<dbReference type="Pfam" id="PF09860">
    <property type="entry name" value="DUF2087"/>
    <property type="match status" value="1"/>
</dbReference>
<gene>
    <name evidence="2" type="ORF">H9926_13750</name>
</gene>
<dbReference type="SUPFAM" id="SSF46894">
    <property type="entry name" value="C-terminal effector domain of the bipartite response regulators"/>
    <property type="match status" value="1"/>
</dbReference>
<proteinExistence type="predicted"/>
<dbReference type="Gene3D" id="1.10.10.10">
    <property type="entry name" value="Winged helix-like DNA-binding domain superfamily/Winged helix DNA-binding domain"/>
    <property type="match status" value="1"/>
</dbReference>
<evidence type="ECO:0000259" key="1">
    <source>
        <dbReference type="SMART" id="SM00421"/>
    </source>
</evidence>
<dbReference type="PRINTS" id="PR00038">
    <property type="entry name" value="HTHLUXR"/>
</dbReference>
<dbReference type="AlphaFoldDB" id="A0A9D2QMZ4"/>
<dbReference type="InterPro" id="IPR036388">
    <property type="entry name" value="WH-like_DNA-bd_sf"/>
</dbReference>
<dbReference type="InterPro" id="IPR016032">
    <property type="entry name" value="Sig_transdc_resp-reg_C-effctor"/>
</dbReference>
<feature type="domain" description="HTH luxR-type" evidence="1">
    <location>
        <begin position="77"/>
        <end position="134"/>
    </location>
</feature>
<organism evidence="2 3">
    <name type="scientific">Candidatus Eisenbergiella intestinigallinarum</name>
    <dbReference type="NCBI Taxonomy" id="2838549"/>
    <lineage>
        <taxon>Bacteria</taxon>
        <taxon>Bacillati</taxon>
        <taxon>Bacillota</taxon>
        <taxon>Clostridia</taxon>
        <taxon>Lachnospirales</taxon>
        <taxon>Lachnospiraceae</taxon>
        <taxon>Eisenbergiella</taxon>
    </lineage>
</organism>
<dbReference type="InterPro" id="IPR000792">
    <property type="entry name" value="Tscrpt_reg_LuxR_C"/>
</dbReference>
<evidence type="ECO:0000313" key="3">
    <source>
        <dbReference type="Proteomes" id="UP000823922"/>
    </source>
</evidence>
<reference evidence="2" key="2">
    <citation type="submission" date="2021-04" db="EMBL/GenBank/DDBJ databases">
        <authorList>
            <person name="Gilroy R."/>
        </authorList>
    </citation>
    <scope>NUCLEOTIDE SEQUENCE</scope>
    <source>
        <strain evidence="2">ChiBcec1-1630</strain>
    </source>
</reference>
<dbReference type="GO" id="GO:0003677">
    <property type="term" value="F:DNA binding"/>
    <property type="evidence" value="ECO:0007669"/>
    <property type="project" value="InterPro"/>
</dbReference>
<comment type="caution">
    <text evidence="2">The sequence shown here is derived from an EMBL/GenBank/DDBJ whole genome shotgun (WGS) entry which is preliminary data.</text>
</comment>
<dbReference type="GO" id="GO:0006355">
    <property type="term" value="P:regulation of DNA-templated transcription"/>
    <property type="evidence" value="ECO:0007669"/>
    <property type="project" value="InterPro"/>
</dbReference>
<dbReference type="EMBL" id="DWVS01000355">
    <property type="protein sequence ID" value="HJC89063.1"/>
    <property type="molecule type" value="Genomic_DNA"/>
</dbReference>
<dbReference type="InterPro" id="IPR018656">
    <property type="entry name" value="DUF2087"/>
</dbReference>
<name>A0A9D2QMZ4_9FIRM</name>
<evidence type="ECO:0000313" key="2">
    <source>
        <dbReference type="EMBL" id="HJC89063.1"/>
    </source>
</evidence>
<dbReference type="SMART" id="SM00421">
    <property type="entry name" value="HTH_LUXR"/>
    <property type="match status" value="1"/>
</dbReference>
<reference evidence="2" key="1">
    <citation type="journal article" date="2021" name="PeerJ">
        <title>Extensive microbial diversity within the chicken gut microbiome revealed by metagenomics and culture.</title>
        <authorList>
            <person name="Gilroy R."/>
            <person name="Ravi A."/>
            <person name="Getino M."/>
            <person name="Pursley I."/>
            <person name="Horton D.L."/>
            <person name="Alikhan N.F."/>
            <person name="Baker D."/>
            <person name="Gharbi K."/>
            <person name="Hall N."/>
            <person name="Watson M."/>
            <person name="Adriaenssens E.M."/>
            <person name="Foster-Nyarko E."/>
            <person name="Jarju S."/>
            <person name="Secka A."/>
            <person name="Antonio M."/>
            <person name="Oren A."/>
            <person name="Chaudhuri R.R."/>
            <person name="La Ragione R."/>
            <person name="Hildebrand F."/>
            <person name="Pallen M.J."/>
        </authorList>
    </citation>
    <scope>NUCLEOTIDE SEQUENCE</scope>
    <source>
        <strain evidence="2">ChiBcec1-1630</strain>
    </source>
</reference>
<sequence>MDDAAKALWNYSIEEITAGHAEEEEAYRCVFCGKSFEKGKIFQEEGGLYDAFGAVRAHVKKVHGTPADCLLSGNPAGAGISEVQKRLLELLSEGKNDRQIAAEMGITPSTVRNHRFKLREKEKQAKIFLALMRALEQKTKEGIMDTDQGRLEEVHPAAVMVDDRYGITRQEREKALKTYMNADGSLKQIPAREKKKIIILREIMKRFEPGREYTEKEVNQILKEIYAEDFPSIRRALIEYGFMDRTDDCSAYRAAGILPDGGND</sequence>
<protein>
    <submittedName>
        <fullName evidence="2">DUF2087 domain-containing protein</fullName>
    </submittedName>
</protein>
<accession>A0A9D2QMZ4</accession>
<dbReference type="Proteomes" id="UP000823922">
    <property type="component" value="Unassembled WGS sequence"/>
</dbReference>